<dbReference type="Proteomes" id="UP000708208">
    <property type="component" value="Unassembled WGS sequence"/>
</dbReference>
<accession>A0A8J2Q1G1</accession>
<comment type="caution">
    <text evidence="1">The sequence shown here is derived from an EMBL/GenBank/DDBJ whole genome shotgun (WGS) entry which is preliminary data.</text>
</comment>
<reference evidence="1" key="1">
    <citation type="submission" date="2021-06" db="EMBL/GenBank/DDBJ databases">
        <authorList>
            <person name="Hodson N. C."/>
            <person name="Mongue J. A."/>
            <person name="Jaron S. K."/>
        </authorList>
    </citation>
    <scope>NUCLEOTIDE SEQUENCE</scope>
</reference>
<organism evidence="1 2">
    <name type="scientific">Allacma fusca</name>
    <dbReference type="NCBI Taxonomy" id="39272"/>
    <lineage>
        <taxon>Eukaryota</taxon>
        <taxon>Metazoa</taxon>
        <taxon>Ecdysozoa</taxon>
        <taxon>Arthropoda</taxon>
        <taxon>Hexapoda</taxon>
        <taxon>Collembola</taxon>
        <taxon>Symphypleona</taxon>
        <taxon>Sminthuridae</taxon>
        <taxon>Allacma</taxon>
    </lineage>
</organism>
<sequence length="28" mass="3260">MGKALAVFQIFYAQFRLLRPDHPLGRDV</sequence>
<gene>
    <name evidence="1" type="ORF">AFUS01_LOCUS39731</name>
</gene>
<proteinExistence type="predicted"/>
<keyword evidence="2" id="KW-1185">Reference proteome</keyword>
<feature type="non-terminal residue" evidence="1">
    <location>
        <position position="1"/>
    </location>
</feature>
<dbReference type="AlphaFoldDB" id="A0A8J2Q1G1"/>
<protein>
    <submittedName>
        <fullName evidence="1">Uncharacterized protein</fullName>
    </submittedName>
</protein>
<name>A0A8J2Q1G1_9HEXA</name>
<evidence type="ECO:0000313" key="1">
    <source>
        <dbReference type="EMBL" id="CAG7829891.1"/>
    </source>
</evidence>
<dbReference type="EMBL" id="CAJVCH010553360">
    <property type="protein sequence ID" value="CAG7829891.1"/>
    <property type="molecule type" value="Genomic_DNA"/>
</dbReference>
<evidence type="ECO:0000313" key="2">
    <source>
        <dbReference type="Proteomes" id="UP000708208"/>
    </source>
</evidence>